<dbReference type="AlphaFoldDB" id="A0AAV7WX47"/>
<dbReference type="Proteomes" id="UP001066276">
    <property type="component" value="Chromosome 1_1"/>
</dbReference>
<proteinExistence type="predicted"/>
<keyword evidence="3" id="KW-1185">Reference proteome</keyword>
<accession>A0AAV7WX47</accession>
<reference evidence="2" key="1">
    <citation type="journal article" date="2022" name="bioRxiv">
        <title>Sequencing and chromosome-scale assembly of the giantPleurodeles waltlgenome.</title>
        <authorList>
            <person name="Brown T."/>
            <person name="Elewa A."/>
            <person name="Iarovenko S."/>
            <person name="Subramanian E."/>
            <person name="Araus A.J."/>
            <person name="Petzold A."/>
            <person name="Susuki M."/>
            <person name="Suzuki K.-i.T."/>
            <person name="Hayashi T."/>
            <person name="Toyoda A."/>
            <person name="Oliveira C."/>
            <person name="Osipova E."/>
            <person name="Leigh N.D."/>
            <person name="Simon A."/>
            <person name="Yun M.H."/>
        </authorList>
    </citation>
    <scope>NUCLEOTIDE SEQUENCE</scope>
    <source>
        <strain evidence="2">20211129_DDA</strain>
        <tissue evidence="2">Liver</tissue>
    </source>
</reference>
<gene>
    <name evidence="2" type="ORF">NDU88_006266</name>
</gene>
<evidence type="ECO:0000313" key="3">
    <source>
        <dbReference type="Proteomes" id="UP001066276"/>
    </source>
</evidence>
<protein>
    <submittedName>
        <fullName evidence="2">Uncharacterized protein</fullName>
    </submittedName>
</protein>
<comment type="caution">
    <text evidence="2">The sequence shown here is derived from an EMBL/GenBank/DDBJ whole genome shotgun (WGS) entry which is preliminary data.</text>
</comment>
<dbReference type="EMBL" id="JANPWB010000001">
    <property type="protein sequence ID" value="KAJ1218689.1"/>
    <property type="molecule type" value="Genomic_DNA"/>
</dbReference>
<feature type="compositionally biased region" description="Low complexity" evidence="1">
    <location>
        <begin position="65"/>
        <end position="74"/>
    </location>
</feature>
<organism evidence="2 3">
    <name type="scientific">Pleurodeles waltl</name>
    <name type="common">Iberian ribbed newt</name>
    <dbReference type="NCBI Taxonomy" id="8319"/>
    <lineage>
        <taxon>Eukaryota</taxon>
        <taxon>Metazoa</taxon>
        <taxon>Chordata</taxon>
        <taxon>Craniata</taxon>
        <taxon>Vertebrata</taxon>
        <taxon>Euteleostomi</taxon>
        <taxon>Amphibia</taxon>
        <taxon>Batrachia</taxon>
        <taxon>Caudata</taxon>
        <taxon>Salamandroidea</taxon>
        <taxon>Salamandridae</taxon>
        <taxon>Pleurodelinae</taxon>
        <taxon>Pleurodeles</taxon>
    </lineage>
</organism>
<sequence length="111" mass="11653">MDLWRAHTGGDSPLQADPGGLGVLYKKAGRSQTQEFPPIPSVFLRPQHAPRANRGPGGNSHGRAPLSPSSSRLSPDQEARVSEQTGAAVPPGQAVRTAPLSWSFLLGPGPR</sequence>
<evidence type="ECO:0000256" key="1">
    <source>
        <dbReference type="SAM" id="MobiDB-lite"/>
    </source>
</evidence>
<evidence type="ECO:0000313" key="2">
    <source>
        <dbReference type="EMBL" id="KAJ1218689.1"/>
    </source>
</evidence>
<feature type="region of interest" description="Disordered" evidence="1">
    <location>
        <begin position="1"/>
        <end position="111"/>
    </location>
</feature>
<name>A0AAV7WX47_PLEWA</name>